<dbReference type="AlphaFoldDB" id="A0A0F9C014"/>
<name>A0A0F9C014_9ZZZZ</name>
<accession>A0A0F9C014</accession>
<comment type="caution">
    <text evidence="1">The sequence shown here is derived from an EMBL/GenBank/DDBJ whole genome shotgun (WGS) entry which is preliminary data.</text>
</comment>
<dbReference type="Gene3D" id="2.50.20.10">
    <property type="entry name" value="Lipoprotein localisation LolA/LolB/LppX"/>
    <property type="match status" value="1"/>
</dbReference>
<evidence type="ECO:0000313" key="1">
    <source>
        <dbReference type="EMBL" id="KKL27489.1"/>
    </source>
</evidence>
<protein>
    <recommendedName>
        <fullName evidence="2">Outer membrane lipoprotein carrier protein LolA</fullName>
    </recommendedName>
</protein>
<gene>
    <name evidence="1" type="ORF">LCGC14_2384620</name>
</gene>
<evidence type="ECO:0008006" key="2">
    <source>
        <dbReference type="Google" id="ProtNLM"/>
    </source>
</evidence>
<reference evidence="1" key="1">
    <citation type="journal article" date="2015" name="Nature">
        <title>Complex archaea that bridge the gap between prokaryotes and eukaryotes.</title>
        <authorList>
            <person name="Spang A."/>
            <person name="Saw J.H."/>
            <person name="Jorgensen S.L."/>
            <person name="Zaremba-Niedzwiedzka K."/>
            <person name="Martijn J."/>
            <person name="Lind A.E."/>
            <person name="van Eijk R."/>
            <person name="Schleper C."/>
            <person name="Guy L."/>
            <person name="Ettema T.J."/>
        </authorList>
    </citation>
    <scope>NUCLEOTIDE SEQUENCE</scope>
</reference>
<dbReference type="SUPFAM" id="SSF89392">
    <property type="entry name" value="Prokaryotic lipoproteins and lipoprotein localization factors"/>
    <property type="match status" value="1"/>
</dbReference>
<feature type="non-terminal residue" evidence="1">
    <location>
        <position position="1"/>
    </location>
</feature>
<dbReference type="EMBL" id="LAZR01035447">
    <property type="protein sequence ID" value="KKL27489.1"/>
    <property type="molecule type" value="Genomic_DNA"/>
</dbReference>
<sequence>EIYLTVDRNRFEVVQIVTYNIYKDETRIELSQLRFGQKLDSSLFRFNIPDGVDVLQFDEPNR</sequence>
<proteinExistence type="predicted"/>
<dbReference type="InterPro" id="IPR029046">
    <property type="entry name" value="LolA/LolB/LppX"/>
</dbReference>
<organism evidence="1">
    <name type="scientific">marine sediment metagenome</name>
    <dbReference type="NCBI Taxonomy" id="412755"/>
    <lineage>
        <taxon>unclassified sequences</taxon>
        <taxon>metagenomes</taxon>
        <taxon>ecological metagenomes</taxon>
    </lineage>
</organism>